<keyword evidence="6 8" id="KW-0443">Lipid metabolism</keyword>
<keyword evidence="5 8" id="KW-0677">Repeat</keyword>
<dbReference type="NCBIfam" id="TIGR01852">
    <property type="entry name" value="lipid_A_lpxA"/>
    <property type="match status" value="1"/>
</dbReference>
<keyword evidence="11" id="KW-1185">Reference proteome</keyword>
<comment type="similarity">
    <text evidence="8">Belongs to the transferase hexapeptide repeat family. LpxA subfamily.</text>
</comment>
<dbReference type="HAMAP" id="MF_00387">
    <property type="entry name" value="LpxA"/>
    <property type="match status" value="1"/>
</dbReference>
<keyword evidence="2 8" id="KW-0444">Lipid biosynthesis</keyword>
<dbReference type="InterPro" id="IPR018357">
    <property type="entry name" value="Hexapep_transf_CS"/>
</dbReference>
<evidence type="ECO:0000256" key="2">
    <source>
        <dbReference type="ARBA" id="ARBA00022516"/>
    </source>
</evidence>
<dbReference type="SUPFAM" id="SSF51161">
    <property type="entry name" value="Trimeric LpxA-like enzymes"/>
    <property type="match status" value="1"/>
</dbReference>
<dbReference type="InterPro" id="IPR010137">
    <property type="entry name" value="Lipid_A_LpxA"/>
</dbReference>
<dbReference type="AlphaFoldDB" id="A0A0P6VVF4"/>
<dbReference type="InterPro" id="IPR037157">
    <property type="entry name" value="Acetyltransf_C_sf"/>
</dbReference>
<dbReference type="NCBIfam" id="NF003657">
    <property type="entry name" value="PRK05289.1"/>
    <property type="match status" value="1"/>
</dbReference>
<evidence type="ECO:0000256" key="1">
    <source>
        <dbReference type="ARBA" id="ARBA00022490"/>
    </source>
</evidence>
<evidence type="ECO:0000256" key="3">
    <source>
        <dbReference type="ARBA" id="ARBA00022556"/>
    </source>
</evidence>
<dbReference type="InterPro" id="IPR001451">
    <property type="entry name" value="Hexapep"/>
</dbReference>
<comment type="pathway">
    <text evidence="8">Glycolipid biosynthesis; lipid IV(A) biosynthesis; lipid IV(A) from (3R)-3-hydroxytetradecanoyl-[acyl-carrier-protein] and UDP-N-acetyl-alpha-D-glucosamine: step 1/6.</text>
</comment>
<evidence type="ECO:0000313" key="10">
    <source>
        <dbReference type="EMBL" id="KPL55224.1"/>
    </source>
</evidence>
<reference evidence="10 11" key="1">
    <citation type="submission" date="2015-09" db="EMBL/GenBank/DDBJ databases">
        <authorList>
            <person name="Jackson K.R."/>
            <person name="Lunt B.L."/>
            <person name="Fisher J.N.B."/>
            <person name="Gardner A.V."/>
            <person name="Bailey M.E."/>
            <person name="Deus L.M."/>
            <person name="Earl A.S."/>
            <person name="Gibby P.D."/>
            <person name="Hartmann K.A."/>
            <person name="Liu J.E."/>
            <person name="Manci A.M."/>
            <person name="Nielsen D.A."/>
            <person name="Solomon M.B."/>
            <person name="Breakwell D.P."/>
            <person name="Burnett S.H."/>
            <person name="Grose J.H."/>
        </authorList>
    </citation>
    <scope>NUCLEOTIDE SEQUENCE [LARGE SCALE GENOMIC DNA]</scope>
    <source>
        <strain evidence="10 11">16</strain>
    </source>
</reference>
<dbReference type="STRING" id="665126.ABB55_25790"/>
<dbReference type="CDD" id="cd03351">
    <property type="entry name" value="LbH_UDP-GlcNAc_AT"/>
    <property type="match status" value="1"/>
</dbReference>
<dbReference type="PANTHER" id="PTHR43480:SF1">
    <property type="entry name" value="ACYL-[ACYL-CARRIER-PROTEIN]--UDP-N-ACETYLGLUCOSAMINE O-ACYLTRANSFERASE, MITOCHONDRIAL-RELATED"/>
    <property type="match status" value="1"/>
</dbReference>
<comment type="subcellular location">
    <subcellularLocation>
        <location evidence="8">Cytoplasm</location>
    </subcellularLocation>
</comment>
<dbReference type="GO" id="GO:0008780">
    <property type="term" value="F:acyl-[acyl-carrier-protein]-UDP-N-acetylglucosamine O-acyltransferase activity"/>
    <property type="evidence" value="ECO:0007669"/>
    <property type="project" value="UniProtKB-UniRule"/>
</dbReference>
<dbReference type="Pfam" id="PF00132">
    <property type="entry name" value="Hexapep"/>
    <property type="match status" value="1"/>
</dbReference>
<dbReference type="InterPro" id="IPR029098">
    <property type="entry name" value="Acetyltransf_C"/>
</dbReference>
<evidence type="ECO:0000313" key="11">
    <source>
        <dbReference type="Proteomes" id="UP000048984"/>
    </source>
</evidence>
<protein>
    <recommendedName>
        <fullName evidence="8">Acyl-[acyl-carrier-protein]--UDP-N-acetylglucosamine O-acyltransferase</fullName>
        <shortName evidence="8">UDP-N-acetylglucosamine acyltransferase</shortName>
        <ecNumber evidence="8">2.3.1.129</ecNumber>
    </recommendedName>
</protein>
<evidence type="ECO:0000256" key="5">
    <source>
        <dbReference type="ARBA" id="ARBA00022737"/>
    </source>
</evidence>
<accession>A0A0P6VVF4</accession>
<dbReference type="GO" id="GO:0005737">
    <property type="term" value="C:cytoplasm"/>
    <property type="evidence" value="ECO:0007669"/>
    <property type="project" value="UniProtKB-SubCell"/>
</dbReference>
<comment type="caution">
    <text evidence="10">The sequence shown here is derived from an EMBL/GenBank/DDBJ whole genome shotgun (WGS) entry which is preliminary data.</text>
</comment>
<feature type="domain" description="UDP N-acetylglucosamine O-acyltransferase C-terminal" evidence="9">
    <location>
        <begin position="177"/>
        <end position="257"/>
    </location>
</feature>
<dbReference type="RefSeq" id="WP_054361391.1">
    <property type="nucleotide sequence ID" value="NZ_LJYW01000001.1"/>
</dbReference>
<comment type="catalytic activity">
    <reaction evidence="8">
        <text>a (3R)-hydroxyacyl-[ACP] + UDP-N-acetyl-alpha-D-glucosamine = a UDP-3-O-[(3R)-3-hydroxyacyl]-N-acetyl-alpha-D-glucosamine + holo-[ACP]</text>
        <dbReference type="Rhea" id="RHEA:67812"/>
        <dbReference type="Rhea" id="RHEA-COMP:9685"/>
        <dbReference type="Rhea" id="RHEA-COMP:9945"/>
        <dbReference type="ChEBI" id="CHEBI:57705"/>
        <dbReference type="ChEBI" id="CHEBI:64479"/>
        <dbReference type="ChEBI" id="CHEBI:78827"/>
        <dbReference type="ChEBI" id="CHEBI:173225"/>
        <dbReference type="EC" id="2.3.1.129"/>
    </reaction>
</comment>
<dbReference type="InterPro" id="IPR011004">
    <property type="entry name" value="Trimer_LpxA-like_sf"/>
</dbReference>
<keyword evidence="4 8" id="KW-0808">Transferase</keyword>
<dbReference type="PROSITE" id="PS00101">
    <property type="entry name" value="HEXAPEP_TRANSFERASES"/>
    <property type="match status" value="1"/>
</dbReference>
<name>A0A0P6VVF4_9HYPH</name>
<evidence type="ECO:0000256" key="8">
    <source>
        <dbReference type="HAMAP-Rule" id="MF_00387"/>
    </source>
</evidence>
<evidence type="ECO:0000256" key="4">
    <source>
        <dbReference type="ARBA" id="ARBA00022679"/>
    </source>
</evidence>
<evidence type="ECO:0000256" key="7">
    <source>
        <dbReference type="ARBA" id="ARBA00023315"/>
    </source>
</evidence>
<comment type="function">
    <text evidence="8">Involved in the biosynthesis of lipid A, a phosphorylated glycolipid that anchors the lipopolysaccharide to the outer membrane of the cell.</text>
</comment>
<dbReference type="EMBL" id="LJYW01000001">
    <property type="protein sequence ID" value="KPL55224.1"/>
    <property type="molecule type" value="Genomic_DNA"/>
</dbReference>
<dbReference type="GO" id="GO:0016020">
    <property type="term" value="C:membrane"/>
    <property type="evidence" value="ECO:0007669"/>
    <property type="project" value="GOC"/>
</dbReference>
<keyword evidence="1 8" id="KW-0963">Cytoplasm</keyword>
<gene>
    <name evidence="8" type="primary">lpxA</name>
    <name evidence="10" type="ORF">ABB55_25790</name>
</gene>
<dbReference type="EC" id="2.3.1.129" evidence="8"/>
<dbReference type="Gene3D" id="2.160.10.10">
    <property type="entry name" value="Hexapeptide repeat proteins"/>
    <property type="match status" value="1"/>
</dbReference>
<dbReference type="Gene3D" id="1.20.1180.10">
    <property type="entry name" value="Udp N-acetylglucosamine O-acyltransferase, C-terminal domain"/>
    <property type="match status" value="1"/>
</dbReference>
<organism evidence="10 11">
    <name type="scientific">Prosthecodimorpha hirschii</name>
    <dbReference type="NCBI Taxonomy" id="665126"/>
    <lineage>
        <taxon>Bacteria</taxon>
        <taxon>Pseudomonadati</taxon>
        <taxon>Pseudomonadota</taxon>
        <taxon>Alphaproteobacteria</taxon>
        <taxon>Hyphomicrobiales</taxon>
        <taxon>Ancalomicrobiaceae</taxon>
        <taxon>Prosthecodimorpha</taxon>
    </lineage>
</organism>
<comment type="subunit">
    <text evidence="8">Homotrimer.</text>
</comment>
<dbReference type="Proteomes" id="UP000048984">
    <property type="component" value="Unassembled WGS sequence"/>
</dbReference>
<dbReference type="GO" id="GO:0009245">
    <property type="term" value="P:lipid A biosynthetic process"/>
    <property type="evidence" value="ECO:0007669"/>
    <property type="project" value="UniProtKB-UniRule"/>
</dbReference>
<dbReference type="Pfam" id="PF13720">
    <property type="entry name" value="Acetyltransf_11"/>
    <property type="match status" value="1"/>
</dbReference>
<evidence type="ECO:0000259" key="9">
    <source>
        <dbReference type="Pfam" id="PF13720"/>
    </source>
</evidence>
<proteinExistence type="inferred from homology"/>
<keyword evidence="3 8" id="KW-0441">Lipid A biosynthesis</keyword>
<sequence length="267" mass="28167">MTARIHPSSVVEDGARLGDGVVVGPFCVVGPEAVLADGVELVSHVSLAGRTELGPGVKIYPFASIGHPPQDLKYRGEPSRVTVGARTVIREQVTINPGTEGGGMLTSIGEDCLIMVGAHVAHDCRVGNNVILVNNATLAGHVTVGDHAILGGLSAVHQWVRIGPHSFLGGLSGLENDLIPYGSALGDRARLGGLNLVGLRRRAFERESIHKLRAAYRMLFSDEGTLMERVGDVAAMFADEPLVMEVVDFVRAGGDRALCMPRAGREA</sequence>
<dbReference type="UniPathway" id="UPA00359">
    <property type="reaction ID" value="UER00477"/>
</dbReference>
<dbReference type="PIRSF" id="PIRSF000456">
    <property type="entry name" value="UDP-GlcNAc_acltr"/>
    <property type="match status" value="1"/>
</dbReference>
<reference evidence="10 11" key="2">
    <citation type="submission" date="2015-10" db="EMBL/GenBank/DDBJ databases">
        <title>Draft Genome Sequence of Prosthecomicrobium hirschii ATCC 27832.</title>
        <authorList>
            <person name="Daniel J."/>
            <person name="Givan S.A."/>
            <person name="Brun Y.V."/>
            <person name="Brown P.J."/>
        </authorList>
    </citation>
    <scope>NUCLEOTIDE SEQUENCE [LARGE SCALE GENOMIC DNA]</scope>
    <source>
        <strain evidence="10 11">16</strain>
    </source>
</reference>
<evidence type="ECO:0000256" key="6">
    <source>
        <dbReference type="ARBA" id="ARBA00023098"/>
    </source>
</evidence>
<dbReference type="PANTHER" id="PTHR43480">
    <property type="entry name" value="ACYL-[ACYL-CARRIER-PROTEIN]--UDP-N-ACETYLGLUCOSAMINE O-ACYLTRANSFERASE"/>
    <property type="match status" value="1"/>
</dbReference>
<keyword evidence="7 8" id="KW-0012">Acyltransferase</keyword>